<feature type="site" description="Could be important to modulate the pK values of the two catalytic cysteine residues" evidence="8">
    <location>
        <position position="214"/>
    </location>
</feature>
<comment type="subunit">
    <text evidence="8">Homodimer.</text>
</comment>
<dbReference type="EMBL" id="DTGT01000005">
    <property type="protein sequence ID" value="HGH59686.1"/>
    <property type="molecule type" value="Genomic_DNA"/>
</dbReference>
<gene>
    <name evidence="8" type="primary">dapF</name>
    <name evidence="10" type="ORF">ENV54_00140</name>
</gene>
<accession>A0A7C4APX7</accession>
<feature type="active site" evidence="9">
    <location>
        <position position="71"/>
    </location>
</feature>
<evidence type="ECO:0000256" key="1">
    <source>
        <dbReference type="ARBA" id="ARBA00005196"/>
    </source>
</evidence>
<organism evidence="10">
    <name type="scientific">Desulfomonile tiedjei</name>
    <dbReference type="NCBI Taxonomy" id="2358"/>
    <lineage>
        <taxon>Bacteria</taxon>
        <taxon>Pseudomonadati</taxon>
        <taxon>Thermodesulfobacteriota</taxon>
        <taxon>Desulfomonilia</taxon>
        <taxon>Desulfomonilales</taxon>
        <taxon>Desulfomonilaceae</taxon>
        <taxon>Desulfomonile</taxon>
    </lineage>
</organism>
<comment type="caution">
    <text evidence="10">The sequence shown here is derived from an EMBL/GenBank/DDBJ whole genome shotgun (WGS) entry which is preliminary data.</text>
</comment>
<comment type="function">
    <text evidence="8">Catalyzes the stereoinversion of LL-2,6-diaminopimelate (L,L-DAP) to meso-diaminopimelate (meso-DAP), a precursor of L-lysine and an essential component of the bacterial peptidoglycan.</text>
</comment>
<dbReference type="SUPFAM" id="SSF54506">
    <property type="entry name" value="Diaminopimelate epimerase-like"/>
    <property type="match status" value="2"/>
</dbReference>
<dbReference type="NCBIfam" id="TIGR00652">
    <property type="entry name" value="DapF"/>
    <property type="match status" value="1"/>
</dbReference>
<dbReference type="PROSITE" id="PS01326">
    <property type="entry name" value="DAP_EPIMERASE"/>
    <property type="match status" value="1"/>
</dbReference>
<dbReference type="UniPathway" id="UPA00034">
    <property type="reaction ID" value="UER00025"/>
</dbReference>
<feature type="binding site" evidence="8">
    <location>
        <begin position="224"/>
        <end position="225"/>
    </location>
    <ligand>
        <name>substrate</name>
    </ligand>
</feature>
<comment type="catalytic activity">
    <reaction evidence="7 8">
        <text>(2S,6S)-2,6-diaminopimelate = meso-2,6-diaminopimelate</text>
        <dbReference type="Rhea" id="RHEA:15393"/>
        <dbReference type="ChEBI" id="CHEBI:57609"/>
        <dbReference type="ChEBI" id="CHEBI:57791"/>
        <dbReference type="EC" id="5.1.1.7"/>
    </reaction>
</comment>
<evidence type="ECO:0000256" key="8">
    <source>
        <dbReference type="HAMAP-Rule" id="MF_00197"/>
    </source>
</evidence>
<evidence type="ECO:0000256" key="9">
    <source>
        <dbReference type="PROSITE-ProRule" id="PRU10125"/>
    </source>
</evidence>
<feature type="binding site" evidence="8">
    <location>
        <position position="163"/>
    </location>
    <ligand>
        <name>substrate</name>
    </ligand>
</feature>
<proteinExistence type="inferred from homology"/>
<keyword evidence="6 8" id="KW-0413">Isomerase</keyword>
<comment type="pathway">
    <text evidence="1 8">Amino-acid biosynthesis; L-lysine biosynthesis via DAP pathway; DL-2,6-diaminopimelate from LL-2,6-diaminopimelate: step 1/1.</text>
</comment>
<dbReference type="HAMAP" id="MF_00197">
    <property type="entry name" value="DAP_epimerase"/>
    <property type="match status" value="1"/>
</dbReference>
<evidence type="ECO:0000256" key="4">
    <source>
        <dbReference type="ARBA" id="ARBA00022605"/>
    </source>
</evidence>
<dbReference type="Gene3D" id="3.10.310.10">
    <property type="entry name" value="Diaminopimelate Epimerase, Chain A, domain 1"/>
    <property type="match status" value="2"/>
</dbReference>
<feature type="active site" description="Proton acceptor" evidence="8">
    <location>
        <position position="223"/>
    </location>
</feature>
<dbReference type="InterPro" id="IPR018510">
    <property type="entry name" value="DAP_epimerase_AS"/>
</dbReference>
<dbReference type="PANTHER" id="PTHR31689">
    <property type="entry name" value="DIAMINOPIMELATE EPIMERASE, CHLOROPLASTIC"/>
    <property type="match status" value="1"/>
</dbReference>
<dbReference type="GO" id="GO:0008837">
    <property type="term" value="F:diaminopimelate epimerase activity"/>
    <property type="evidence" value="ECO:0007669"/>
    <property type="project" value="UniProtKB-UniRule"/>
</dbReference>
<dbReference type="Pfam" id="PF01678">
    <property type="entry name" value="DAP_epimerase"/>
    <property type="match status" value="2"/>
</dbReference>
<evidence type="ECO:0000256" key="7">
    <source>
        <dbReference type="ARBA" id="ARBA00051712"/>
    </source>
</evidence>
<feature type="binding site" evidence="8">
    <location>
        <position position="62"/>
    </location>
    <ligand>
        <name>substrate</name>
    </ligand>
</feature>
<keyword evidence="4 8" id="KW-0028">Amino-acid biosynthesis</keyword>
<evidence type="ECO:0000256" key="3">
    <source>
        <dbReference type="ARBA" id="ARBA00013080"/>
    </source>
</evidence>
<protein>
    <recommendedName>
        <fullName evidence="3 8">Diaminopimelate epimerase</fullName>
        <shortName evidence="8">DAP epimerase</shortName>
        <ecNumber evidence="3 8">5.1.1.7</ecNumber>
    </recommendedName>
    <alternativeName>
        <fullName evidence="8">PLP-independent amino acid racemase</fullName>
    </alternativeName>
</protein>
<comment type="caution">
    <text evidence="8">Lacks conserved residue(s) required for the propagation of feature annotation.</text>
</comment>
<dbReference type="GO" id="GO:0005829">
    <property type="term" value="C:cytosol"/>
    <property type="evidence" value="ECO:0007669"/>
    <property type="project" value="TreeGrafter"/>
</dbReference>
<feature type="binding site" evidence="8">
    <location>
        <position position="11"/>
    </location>
    <ligand>
        <name>substrate</name>
    </ligand>
</feature>
<keyword evidence="8" id="KW-0963">Cytoplasm</keyword>
<evidence type="ECO:0000256" key="6">
    <source>
        <dbReference type="ARBA" id="ARBA00023235"/>
    </source>
</evidence>
<evidence type="ECO:0000313" key="10">
    <source>
        <dbReference type="EMBL" id="HGH59686.1"/>
    </source>
</evidence>
<evidence type="ECO:0000256" key="5">
    <source>
        <dbReference type="ARBA" id="ARBA00023154"/>
    </source>
</evidence>
<feature type="site" description="Could be important to modulate the pK values of the two catalytic cysteine residues" evidence="8">
    <location>
        <position position="165"/>
    </location>
</feature>
<sequence length="280" mass="30494">MQFQKMHGTLNDFVVFADMDNSVALSESTVARLCDRRAGIGADGLIVVRPSAVAHFFMDYYNSDGSIAEMCGNGIRCLAKYVFDNDLLREREQHIETRAGIKTVSLEVGDDGRVQSVQVDMGVPIFATPKIPVLVSPEQEPVLNYPLEVQGRIFRSSFVSMGNPHCVIFVDEQIESLPTVYGPAIERHSLFPQKTNVEFVRIVSTGRLTMRVWERGSGETLSCGTGACAAAVIGILQHVVQTPVTVDLLGGTLEIQWNGPGSSVLMSGPATRVYEGSITL</sequence>
<dbReference type="EC" id="5.1.1.7" evidence="3 8"/>
<dbReference type="PANTHER" id="PTHR31689:SF0">
    <property type="entry name" value="DIAMINOPIMELATE EPIMERASE"/>
    <property type="match status" value="1"/>
</dbReference>
<dbReference type="GO" id="GO:0009089">
    <property type="term" value="P:lysine biosynthetic process via diaminopimelate"/>
    <property type="evidence" value="ECO:0007669"/>
    <property type="project" value="UniProtKB-UniRule"/>
</dbReference>
<evidence type="ECO:0000256" key="2">
    <source>
        <dbReference type="ARBA" id="ARBA00010219"/>
    </source>
</evidence>
<dbReference type="InterPro" id="IPR001653">
    <property type="entry name" value="DAP_epimerase_DapF"/>
</dbReference>
<feature type="binding site" evidence="8">
    <location>
        <begin position="72"/>
        <end position="73"/>
    </location>
    <ligand>
        <name>substrate</name>
    </ligand>
</feature>
<comment type="similarity">
    <text evidence="2 8">Belongs to the diaminopimelate epimerase family.</text>
</comment>
<feature type="binding site" evidence="8">
    <location>
        <position position="196"/>
    </location>
    <ligand>
        <name>substrate</name>
    </ligand>
</feature>
<name>A0A7C4APX7_9BACT</name>
<feature type="active site" description="Proton donor" evidence="8">
    <location>
        <position position="71"/>
    </location>
</feature>
<keyword evidence="5 8" id="KW-0457">Lysine biosynthesis</keyword>
<feature type="binding site" evidence="8">
    <location>
        <begin position="214"/>
        <end position="215"/>
    </location>
    <ligand>
        <name>substrate</name>
    </ligand>
</feature>
<comment type="subcellular location">
    <subcellularLocation>
        <location evidence="8">Cytoplasm</location>
    </subcellularLocation>
</comment>
<reference evidence="10" key="1">
    <citation type="journal article" date="2020" name="mSystems">
        <title>Genome- and Community-Level Interaction Insights into Carbon Utilization and Element Cycling Functions of Hydrothermarchaeota in Hydrothermal Sediment.</title>
        <authorList>
            <person name="Zhou Z."/>
            <person name="Liu Y."/>
            <person name="Xu W."/>
            <person name="Pan J."/>
            <person name="Luo Z.H."/>
            <person name="Li M."/>
        </authorList>
    </citation>
    <scope>NUCLEOTIDE SEQUENCE [LARGE SCALE GENOMIC DNA]</scope>
    <source>
        <strain evidence="10">SpSt-769</strain>
    </source>
</reference>
<dbReference type="AlphaFoldDB" id="A0A7C4APX7"/>